<evidence type="ECO:0000256" key="3">
    <source>
        <dbReference type="ARBA" id="ARBA00022723"/>
    </source>
</evidence>
<feature type="compositionally biased region" description="Polar residues" evidence="7">
    <location>
        <begin position="395"/>
        <end position="408"/>
    </location>
</feature>
<feature type="domain" description="Probable transposase IS891/IS1136/IS1341" evidence="8">
    <location>
        <begin position="171"/>
        <end position="277"/>
    </location>
</feature>
<keyword evidence="3" id="KW-0479">Metal-binding</keyword>
<feature type="domain" description="Transposase putative helix-turn-helix" evidence="10">
    <location>
        <begin position="3"/>
        <end position="39"/>
    </location>
</feature>
<keyword evidence="12" id="KW-1185">Reference proteome</keyword>
<dbReference type="NCBIfam" id="NF040570">
    <property type="entry name" value="guided_TnpB"/>
    <property type="match status" value="1"/>
</dbReference>
<comment type="caution">
    <text evidence="11">The sequence shown here is derived from an EMBL/GenBank/DDBJ whole genome shotgun (WGS) entry which is preliminary data.</text>
</comment>
<keyword evidence="6" id="KW-0233">DNA recombination</keyword>
<dbReference type="InterPro" id="IPR001959">
    <property type="entry name" value="Transposase"/>
</dbReference>
<evidence type="ECO:0000256" key="4">
    <source>
        <dbReference type="ARBA" id="ARBA00022833"/>
    </source>
</evidence>
<dbReference type="GO" id="GO:0004519">
    <property type="term" value="F:endonuclease activity"/>
    <property type="evidence" value="ECO:0007669"/>
    <property type="project" value="UniProtKB-KW"/>
</dbReference>
<evidence type="ECO:0000313" key="12">
    <source>
        <dbReference type="Proteomes" id="UP001597307"/>
    </source>
</evidence>
<feature type="region of interest" description="Disordered" evidence="7">
    <location>
        <begin position="376"/>
        <end position="408"/>
    </location>
</feature>
<dbReference type="Pfam" id="PF07282">
    <property type="entry name" value="Cas12f1-like_TNB"/>
    <property type="match status" value="1"/>
</dbReference>
<keyword evidence="11" id="KW-0378">Hydrolase</keyword>
<proteinExistence type="inferred from homology"/>
<evidence type="ECO:0000259" key="8">
    <source>
        <dbReference type="Pfam" id="PF01385"/>
    </source>
</evidence>
<dbReference type="Pfam" id="PF01385">
    <property type="entry name" value="OrfB_IS605"/>
    <property type="match status" value="1"/>
</dbReference>
<keyword evidence="2" id="KW-0815">Transposition</keyword>
<evidence type="ECO:0000256" key="7">
    <source>
        <dbReference type="SAM" id="MobiDB-lite"/>
    </source>
</evidence>
<keyword evidence="11" id="KW-0255">Endonuclease</keyword>
<evidence type="ECO:0000256" key="1">
    <source>
        <dbReference type="ARBA" id="ARBA00008761"/>
    </source>
</evidence>
<dbReference type="Proteomes" id="UP001597307">
    <property type="component" value="Unassembled WGS sequence"/>
</dbReference>
<dbReference type="Pfam" id="PF12323">
    <property type="entry name" value="HTH_OrfB_IS605"/>
    <property type="match status" value="1"/>
</dbReference>
<comment type="similarity">
    <text evidence="1">In the C-terminal section; belongs to the transposase 35 family.</text>
</comment>
<keyword evidence="5" id="KW-0238">DNA-binding</keyword>
<evidence type="ECO:0000256" key="6">
    <source>
        <dbReference type="ARBA" id="ARBA00023172"/>
    </source>
</evidence>
<gene>
    <name evidence="11" type="ORF">ACFSFX_12985</name>
</gene>
<evidence type="ECO:0000256" key="2">
    <source>
        <dbReference type="ARBA" id="ARBA00022578"/>
    </source>
</evidence>
<evidence type="ECO:0000313" key="11">
    <source>
        <dbReference type="EMBL" id="MFD1847504.1"/>
    </source>
</evidence>
<keyword evidence="11" id="KW-0540">Nuclease</keyword>
<dbReference type="EMBL" id="JBHUGA010000058">
    <property type="protein sequence ID" value="MFD1847504.1"/>
    <property type="molecule type" value="Genomic_DNA"/>
</dbReference>
<keyword evidence="4" id="KW-0862">Zinc</keyword>
<dbReference type="InterPro" id="IPR010095">
    <property type="entry name" value="Cas12f1-like_TNB"/>
</dbReference>
<reference evidence="12" key="1">
    <citation type="journal article" date="2019" name="Int. J. Syst. Evol. Microbiol.">
        <title>The Global Catalogue of Microorganisms (GCM) 10K type strain sequencing project: providing services to taxonomists for standard genome sequencing and annotation.</title>
        <authorList>
            <consortium name="The Broad Institute Genomics Platform"/>
            <consortium name="The Broad Institute Genome Sequencing Center for Infectious Disease"/>
            <person name="Wu L."/>
            <person name="Ma J."/>
        </authorList>
    </citation>
    <scope>NUCLEOTIDE SEQUENCE [LARGE SCALE GENOMIC DNA]</scope>
    <source>
        <strain evidence="12">JCM 11496</strain>
    </source>
</reference>
<evidence type="ECO:0000256" key="5">
    <source>
        <dbReference type="ARBA" id="ARBA00023125"/>
    </source>
</evidence>
<organism evidence="11 12">
    <name type="scientific">Arthrobacter flavus</name>
    <dbReference type="NCBI Taxonomy" id="95172"/>
    <lineage>
        <taxon>Bacteria</taxon>
        <taxon>Bacillati</taxon>
        <taxon>Actinomycetota</taxon>
        <taxon>Actinomycetes</taxon>
        <taxon>Micrococcales</taxon>
        <taxon>Micrococcaceae</taxon>
        <taxon>Arthrobacter</taxon>
    </lineage>
</organism>
<accession>A0ABW4QA62</accession>
<dbReference type="RefSeq" id="WP_343882404.1">
    <property type="nucleotide sequence ID" value="NZ_BAAAIJ010000063.1"/>
</dbReference>
<feature type="domain" description="Cas12f1-like TNB" evidence="9">
    <location>
        <begin position="311"/>
        <end position="372"/>
    </location>
</feature>
<dbReference type="InterPro" id="IPR021027">
    <property type="entry name" value="Transposase_put_HTH"/>
</dbReference>
<name>A0ABW4QA62_9MICC</name>
<evidence type="ECO:0000259" key="9">
    <source>
        <dbReference type="Pfam" id="PF07282"/>
    </source>
</evidence>
<protein>
    <submittedName>
        <fullName evidence="11">RNA-guided endonuclease InsQ/TnpB family protein</fullName>
    </submittedName>
</protein>
<sequence>MSLKQRMYPTEEQQALMVMHAEHARFVYNLGLEQRSMWTKDKRHFRQKISVYTQCRELTELRRELDWLRAGSAVIQQVALRDLDQAFKNFFAGRSRFPRFRSARDPKSGFAIRNLALRRINHKWAQILVPKIGWVKFRLTYHYQDAQQGSSARAVHHNGLWHVSISTPPRQKVPADTGANVGIDVGVANTVATSVGIFIQAPSFTPGEQRRFLALQRTLARQKKGSNRHARTLAKLASLRRTLNDRRTNWVEQTTTALARTYDLAAVEDLKIVNMTRRPAPRPDLDTPGSFLPNNARAKAGLNRAILASCWGQFTTRLAQKMDVVRVDPRNTSRRCQSCKNVNALSRESQAVFACIECGYRAHADTNAAQNILDRALTTNPGTPGARTQKPRQRAASTNPLPTVQTVG</sequence>
<evidence type="ECO:0000259" key="10">
    <source>
        <dbReference type="Pfam" id="PF12323"/>
    </source>
</evidence>